<proteinExistence type="predicted"/>
<evidence type="ECO:0008006" key="8">
    <source>
        <dbReference type="Google" id="ProtNLM"/>
    </source>
</evidence>
<evidence type="ECO:0000256" key="1">
    <source>
        <dbReference type="ARBA" id="ARBA00004496"/>
    </source>
</evidence>
<dbReference type="eggNOG" id="KOG3198">
    <property type="taxonomic scope" value="Eukaryota"/>
</dbReference>
<dbReference type="GO" id="GO:0006617">
    <property type="term" value="P:SRP-dependent cotranslational protein targeting to membrane, signal sequence recognition"/>
    <property type="evidence" value="ECO:0007669"/>
    <property type="project" value="TreeGrafter"/>
</dbReference>
<comment type="subcellular location">
    <subcellularLocation>
        <location evidence="1">Cytoplasm</location>
    </subcellularLocation>
</comment>
<dbReference type="PANTHER" id="PTHR17453:SF0">
    <property type="entry name" value="SIGNAL RECOGNITION PARTICLE 19 KDA PROTEIN"/>
    <property type="match status" value="1"/>
</dbReference>
<name>A0A058Z033_FONAL</name>
<dbReference type="GO" id="GO:0005786">
    <property type="term" value="C:signal recognition particle, endoplasmic reticulum targeting"/>
    <property type="evidence" value="ECO:0007669"/>
    <property type="project" value="UniProtKB-KW"/>
</dbReference>
<feature type="region of interest" description="Disordered" evidence="5">
    <location>
        <begin position="137"/>
        <end position="176"/>
    </location>
</feature>
<keyword evidence="3" id="KW-0733">Signal recognition particle</keyword>
<dbReference type="AlphaFoldDB" id="A0A058Z033"/>
<evidence type="ECO:0000256" key="3">
    <source>
        <dbReference type="ARBA" id="ARBA00023135"/>
    </source>
</evidence>
<gene>
    <name evidence="6" type="ORF">H696_06095</name>
</gene>
<dbReference type="PANTHER" id="PTHR17453">
    <property type="entry name" value="SIGNAL RECOGNITION PARTICLE 19 KD PROTEIN"/>
    <property type="match status" value="1"/>
</dbReference>
<protein>
    <recommendedName>
        <fullName evidence="8">Signal recognition particle subunit SRP19</fullName>
    </recommendedName>
</protein>
<keyword evidence="4" id="KW-0687">Ribonucleoprotein</keyword>
<keyword evidence="2" id="KW-0963">Cytoplasm</keyword>
<evidence type="ECO:0000313" key="7">
    <source>
        <dbReference type="Proteomes" id="UP000030693"/>
    </source>
</evidence>
<evidence type="ECO:0000256" key="2">
    <source>
        <dbReference type="ARBA" id="ARBA00022490"/>
    </source>
</evidence>
<organism evidence="6">
    <name type="scientific">Fonticula alba</name>
    <name type="common">Slime mold</name>
    <dbReference type="NCBI Taxonomy" id="691883"/>
    <lineage>
        <taxon>Eukaryota</taxon>
        <taxon>Rotosphaerida</taxon>
        <taxon>Fonticulaceae</taxon>
        <taxon>Fonticula</taxon>
    </lineage>
</organism>
<evidence type="ECO:0000313" key="6">
    <source>
        <dbReference type="EMBL" id="KCV67456.1"/>
    </source>
</evidence>
<dbReference type="Proteomes" id="UP000030693">
    <property type="component" value="Unassembled WGS sequence"/>
</dbReference>
<dbReference type="Gene3D" id="3.30.56.30">
    <property type="entry name" value="Signal recognition particle, SRP19-like subunit"/>
    <property type="match status" value="1"/>
</dbReference>
<dbReference type="RefSeq" id="XP_009498132.1">
    <property type="nucleotide sequence ID" value="XM_009499857.1"/>
</dbReference>
<evidence type="ECO:0000256" key="5">
    <source>
        <dbReference type="SAM" id="MobiDB-lite"/>
    </source>
</evidence>
<dbReference type="OrthoDB" id="2190947at2759"/>
<dbReference type="EMBL" id="KB932218">
    <property type="protein sequence ID" value="KCV67456.1"/>
    <property type="molecule type" value="Genomic_DNA"/>
</dbReference>
<dbReference type="GeneID" id="20530820"/>
<dbReference type="GO" id="GO:0008312">
    <property type="term" value="F:7S RNA binding"/>
    <property type="evidence" value="ECO:0007669"/>
    <property type="project" value="InterPro"/>
</dbReference>
<dbReference type="STRING" id="691883.A0A058Z033"/>
<dbReference type="SUPFAM" id="SSF69695">
    <property type="entry name" value="SRP19"/>
    <property type="match status" value="1"/>
</dbReference>
<dbReference type="InterPro" id="IPR002778">
    <property type="entry name" value="Signal_recog_particle_SRP19"/>
</dbReference>
<reference evidence="6" key="1">
    <citation type="submission" date="2013-04" db="EMBL/GenBank/DDBJ databases">
        <title>The Genome Sequence of Fonticula alba ATCC 38817.</title>
        <authorList>
            <consortium name="The Broad Institute Genomics Platform"/>
            <person name="Russ C."/>
            <person name="Cuomo C."/>
            <person name="Burger G."/>
            <person name="Gray M.W."/>
            <person name="Holland P.W.H."/>
            <person name="King N."/>
            <person name="Lang F.B.F."/>
            <person name="Roger A.J."/>
            <person name="Ruiz-Trillo I."/>
            <person name="Brown M."/>
            <person name="Walker B."/>
            <person name="Young S."/>
            <person name="Zeng Q."/>
            <person name="Gargeya S."/>
            <person name="Fitzgerald M."/>
            <person name="Haas B."/>
            <person name="Abouelleil A."/>
            <person name="Allen A.W."/>
            <person name="Alvarado L."/>
            <person name="Arachchi H.M."/>
            <person name="Berlin A.M."/>
            <person name="Chapman S.B."/>
            <person name="Gainer-Dewar J."/>
            <person name="Goldberg J."/>
            <person name="Griggs A."/>
            <person name="Gujja S."/>
            <person name="Hansen M."/>
            <person name="Howarth C."/>
            <person name="Imamovic A."/>
            <person name="Ireland A."/>
            <person name="Larimer J."/>
            <person name="McCowan C."/>
            <person name="Murphy C."/>
            <person name="Pearson M."/>
            <person name="Poon T.W."/>
            <person name="Priest M."/>
            <person name="Roberts A."/>
            <person name="Saif S."/>
            <person name="Shea T."/>
            <person name="Sisk P."/>
            <person name="Sykes S."/>
            <person name="Wortman J."/>
            <person name="Nusbaum C."/>
            <person name="Birren B."/>
        </authorList>
    </citation>
    <scope>NUCLEOTIDE SEQUENCE [LARGE SCALE GENOMIC DNA]</scope>
    <source>
        <strain evidence="6">ATCC 38817</strain>
    </source>
</reference>
<dbReference type="InterPro" id="IPR036521">
    <property type="entry name" value="SRP19-like_sf"/>
</dbReference>
<keyword evidence="7" id="KW-1185">Reference proteome</keyword>
<evidence type="ECO:0000256" key="4">
    <source>
        <dbReference type="ARBA" id="ARBA00023274"/>
    </source>
</evidence>
<accession>A0A058Z033</accession>
<sequence length="176" mass="19223">MQQSAPPGAFVNSKPVDPQELKETIASWVCVYPAYFDSNCTSREGRRVALKQAVPSPTADEVCQAASTFGLSMVLESDRRHPRAGYEPCDAGGMGRIRIRLFNEPERGGGPAVAKYPNRMSLFRAIGENLVIQRASKREVMDVESDSDDPDQDHSPTRRLDSTSGPLIEDALAVGE</sequence>
<dbReference type="Pfam" id="PF01922">
    <property type="entry name" value="SRP19"/>
    <property type="match status" value="1"/>
</dbReference>
<feature type="compositionally biased region" description="Basic and acidic residues" evidence="5">
    <location>
        <begin position="152"/>
        <end position="161"/>
    </location>
</feature>
<feature type="compositionally biased region" description="Acidic residues" evidence="5">
    <location>
        <begin position="142"/>
        <end position="151"/>
    </location>
</feature>